<dbReference type="CDD" id="cd13583">
    <property type="entry name" value="PBP2_AlgQ_like_4"/>
    <property type="match status" value="1"/>
</dbReference>
<gene>
    <name evidence="2" type="ORF">JQS43_09715</name>
</gene>
<reference evidence="2" key="1">
    <citation type="submission" date="2021-02" db="EMBL/GenBank/DDBJ databases">
        <title>Natrosporangium hydrolyticum gen. nov., sp. nov, a haloalkaliphilic actinobacterium from a soda solonchak soil.</title>
        <authorList>
            <person name="Sorokin D.Y."/>
            <person name="Khijniak T.V."/>
            <person name="Zakharycheva A.P."/>
            <person name="Boueva O.V."/>
            <person name="Ariskina E.V."/>
            <person name="Hahnke R.L."/>
            <person name="Bunk B."/>
            <person name="Sproer C."/>
            <person name="Schumann P."/>
            <person name="Evtushenko L.I."/>
            <person name="Kublanov I.V."/>
        </authorList>
    </citation>
    <scope>NUCLEOTIDE SEQUENCE</scope>
    <source>
        <strain evidence="2">DSM 106523</strain>
    </source>
</reference>
<dbReference type="KEGG" id="nhy:JQS43_09715"/>
<dbReference type="AlphaFoldDB" id="A0A895YM13"/>
<dbReference type="PANTHER" id="PTHR43649:SF12">
    <property type="entry name" value="DIACETYLCHITOBIOSE BINDING PROTEIN DASA"/>
    <property type="match status" value="1"/>
</dbReference>
<dbReference type="PROSITE" id="PS51318">
    <property type="entry name" value="TAT"/>
    <property type="match status" value="1"/>
</dbReference>
<keyword evidence="3" id="KW-1185">Reference proteome</keyword>
<dbReference type="InterPro" id="IPR006311">
    <property type="entry name" value="TAT_signal"/>
</dbReference>
<organism evidence="2 3">
    <name type="scientific">Natronosporangium hydrolyticum</name>
    <dbReference type="NCBI Taxonomy" id="2811111"/>
    <lineage>
        <taxon>Bacteria</taxon>
        <taxon>Bacillati</taxon>
        <taxon>Actinomycetota</taxon>
        <taxon>Actinomycetes</taxon>
        <taxon>Micromonosporales</taxon>
        <taxon>Micromonosporaceae</taxon>
        <taxon>Natronosporangium</taxon>
    </lineage>
</organism>
<evidence type="ECO:0000313" key="3">
    <source>
        <dbReference type="Proteomes" id="UP000662857"/>
    </source>
</evidence>
<name>A0A895YM13_9ACTN</name>
<dbReference type="Pfam" id="PF01547">
    <property type="entry name" value="SBP_bac_1"/>
    <property type="match status" value="1"/>
</dbReference>
<dbReference type="PANTHER" id="PTHR43649">
    <property type="entry name" value="ARABINOSE-BINDING PROTEIN-RELATED"/>
    <property type="match status" value="1"/>
</dbReference>
<dbReference type="EMBL" id="CP070499">
    <property type="protein sequence ID" value="QSB16519.1"/>
    <property type="molecule type" value="Genomic_DNA"/>
</dbReference>
<dbReference type="Gene3D" id="3.40.190.10">
    <property type="entry name" value="Periplasmic binding protein-like II"/>
    <property type="match status" value="2"/>
</dbReference>
<dbReference type="SUPFAM" id="SSF53850">
    <property type="entry name" value="Periplasmic binding protein-like II"/>
    <property type="match status" value="1"/>
</dbReference>
<evidence type="ECO:0000256" key="1">
    <source>
        <dbReference type="SAM" id="SignalP"/>
    </source>
</evidence>
<protein>
    <submittedName>
        <fullName evidence="2">Extracellular solute-binding protein</fullName>
    </submittedName>
</protein>
<sequence>MKRYLSRRRVSRRSLLAGAGAVTAGSLLAACSSNGGSGSSDLSEHQVGAMDDYGVGDQFRASEPVEFSILMQDHPGYPHDPDWLFWSELAERTNVTLENVIVPLADYNERRGVMIAGGDAPMILPRTYPPDEEQFIAGGAILPVSDYFDLMPHFQEKVARWNLDADLDTRRQDDGKIYVLPGLHENVWIDYSLAMRTDILDELDLDEPTTWDEVADVLREMRRAYPDRYPFSDRWSTPPQPGANNLLAMVSDGFGTYAGWAWQPTYFDRNANRFVFPAAMDEYRQVLEYLNMLVREELIDPESFTQSDDEAIEKFASGRSFVISANAQTVIEHREDLEGLAGATVRKVRRPRGPMGHLVHNDRLENGIMISSRARESENFVAMMQFIDWLWYSDEGKMFAKWGIEGETYTGSVEDGSFELADDVDWAGLNPDADQLLNADYGFFNGIFVYGGSTELLHSQFTEEEQEFQETLADIEGIAGPPRPLNPQEREQASLMETGLRDYTDQETLKFILGQRSFDEWDSFIEELRGRNMDQYLDIVNGAYERYQEEHG</sequence>
<dbReference type="RefSeq" id="WP_239678742.1">
    <property type="nucleotide sequence ID" value="NZ_CP070499.1"/>
</dbReference>
<feature type="chain" id="PRO_5034714333" evidence="1">
    <location>
        <begin position="30"/>
        <end position="552"/>
    </location>
</feature>
<accession>A0A895YM13</accession>
<dbReference type="Proteomes" id="UP000662857">
    <property type="component" value="Chromosome"/>
</dbReference>
<evidence type="ECO:0000313" key="2">
    <source>
        <dbReference type="EMBL" id="QSB16519.1"/>
    </source>
</evidence>
<dbReference type="PROSITE" id="PS51257">
    <property type="entry name" value="PROKAR_LIPOPROTEIN"/>
    <property type="match status" value="1"/>
</dbReference>
<proteinExistence type="predicted"/>
<dbReference type="InterPro" id="IPR050490">
    <property type="entry name" value="Bact_solute-bd_prot1"/>
</dbReference>
<dbReference type="InterPro" id="IPR006059">
    <property type="entry name" value="SBP"/>
</dbReference>
<keyword evidence="1" id="KW-0732">Signal</keyword>
<feature type="signal peptide" evidence="1">
    <location>
        <begin position="1"/>
        <end position="29"/>
    </location>
</feature>